<feature type="region of interest" description="Disordered" evidence="1">
    <location>
        <begin position="62"/>
        <end position="89"/>
    </location>
</feature>
<evidence type="ECO:0000256" key="1">
    <source>
        <dbReference type="SAM" id="MobiDB-lite"/>
    </source>
</evidence>
<proteinExistence type="predicted"/>
<dbReference type="EMBL" id="UAQM01000011">
    <property type="protein sequence ID" value="SPU44252.1"/>
    <property type="molecule type" value="Genomic_DNA"/>
</dbReference>
<evidence type="ECO:0000313" key="2">
    <source>
        <dbReference type="EMBL" id="SPU44252.1"/>
    </source>
</evidence>
<protein>
    <submittedName>
        <fullName evidence="2">Uncharacterized protein conserved in bacteria</fullName>
    </submittedName>
</protein>
<reference evidence="2 3" key="1">
    <citation type="submission" date="2018-06" db="EMBL/GenBank/DDBJ databases">
        <authorList>
            <consortium name="Pathogen Informatics"/>
            <person name="Doyle S."/>
        </authorList>
    </citation>
    <scope>NUCLEOTIDE SEQUENCE [LARGE SCALE GENOMIC DNA]</scope>
    <source>
        <strain evidence="2 3">NCTC11165</strain>
    </source>
</reference>
<dbReference type="AlphaFoldDB" id="A0A2X1AUK5"/>
<name>A0A2X1AUK5_BREDI</name>
<accession>A0A2X1AUK5</accession>
<evidence type="ECO:0000313" key="3">
    <source>
        <dbReference type="Proteomes" id="UP000250358"/>
    </source>
</evidence>
<organism evidence="2 3">
    <name type="scientific">Brevundimonas diminuta</name>
    <name type="common">Pseudomonas diminuta</name>
    <dbReference type="NCBI Taxonomy" id="293"/>
    <lineage>
        <taxon>Bacteria</taxon>
        <taxon>Pseudomonadati</taxon>
        <taxon>Pseudomonadota</taxon>
        <taxon>Alphaproteobacteria</taxon>
        <taxon>Caulobacterales</taxon>
        <taxon>Caulobacteraceae</taxon>
        <taxon>Brevundimonas</taxon>
    </lineage>
</organism>
<sequence>MRRACDAVKVAPPKRRCSPGRWTRTDSLGKNGKNDAAVKIDDDQKGGFVYNYQTAQGQKFRIDGANDNRPADPKIDAQRRAREAEREAERRQVERTCVDIVRGCRTDVHPYLKAKGFPEERGLVCDDPRDFFPSGRLGEMLAHALPDAQGPLLIIPGRVGKMITTLQFIAPDGTKKNILRGVMSGASHRIATGRDTWVCEGIATAMTVRAALRLLGVSATVLSAFSASNVGQVAEAIPGSRIAADHDKPVESLEGLGAGEFYARRSGRTWVMPPALGDDFNDMHQREGLRAVALRLREAMG</sequence>
<gene>
    <name evidence="2" type="ORF">NCTC11165_01654</name>
</gene>
<dbReference type="Proteomes" id="UP000250358">
    <property type="component" value="Unassembled WGS sequence"/>
</dbReference>